<name>A0AAV7HX55_COTGL</name>
<accession>A0AAV7HX55</accession>
<evidence type="ECO:0000313" key="1">
    <source>
        <dbReference type="EMBL" id="KAH0539837.1"/>
    </source>
</evidence>
<keyword evidence="2" id="KW-1185">Reference proteome</keyword>
<dbReference type="Proteomes" id="UP000826195">
    <property type="component" value="Unassembled WGS sequence"/>
</dbReference>
<reference evidence="1 2" key="1">
    <citation type="journal article" date="2021" name="J. Hered.">
        <title>A chromosome-level genome assembly of the parasitoid wasp, Cotesia glomerata (Hymenoptera: Braconidae).</title>
        <authorList>
            <person name="Pinto B.J."/>
            <person name="Weis J.J."/>
            <person name="Gamble T."/>
            <person name="Ode P.J."/>
            <person name="Paul R."/>
            <person name="Zaspel J.M."/>
        </authorList>
    </citation>
    <scope>NUCLEOTIDE SEQUENCE [LARGE SCALE GENOMIC DNA]</scope>
    <source>
        <strain evidence="1">CgM1</strain>
    </source>
</reference>
<sequence length="120" mass="14042">MNIWYRIWALNEHFRTWLSLAMHERFLPEFGSVHLYSRAIGFVGGDERKRLYSDGAGPRAGSRKCIHCRSEMGIKRRVKGMCDRENGKSRSIRDEEEMWAFSATQDPLCVNVLKHKMLHS</sequence>
<gene>
    <name evidence="1" type="ORF">KQX54_008794</name>
</gene>
<evidence type="ECO:0000313" key="2">
    <source>
        <dbReference type="Proteomes" id="UP000826195"/>
    </source>
</evidence>
<comment type="caution">
    <text evidence="1">The sequence shown here is derived from an EMBL/GenBank/DDBJ whole genome shotgun (WGS) entry which is preliminary data.</text>
</comment>
<organism evidence="1 2">
    <name type="scientific">Cotesia glomerata</name>
    <name type="common">Lepidopteran parasitic wasp</name>
    <name type="synonym">Apanteles glomeratus</name>
    <dbReference type="NCBI Taxonomy" id="32391"/>
    <lineage>
        <taxon>Eukaryota</taxon>
        <taxon>Metazoa</taxon>
        <taxon>Ecdysozoa</taxon>
        <taxon>Arthropoda</taxon>
        <taxon>Hexapoda</taxon>
        <taxon>Insecta</taxon>
        <taxon>Pterygota</taxon>
        <taxon>Neoptera</taxon>
        <taxon>Endopterygota</taxon>
        <taxon>Hymenoptera</taxon>
        <taxon>Apocrita</taxon>
        <taxon>Ichneumonoidea</taxon>
        <taxon>Braconidae</taxon>
        <taxon>Microgastrinae</taxon>
        <taxon>Cotesia</taxon>
    </lineage>
</organism>
<proteinExistence type="predicted"/>
<dbReference type="EMBL" id="JAHXZJ010002609">
    <property type="protein sequence ID" value="KAH0539837.1"/>
    <property type="molecule type" value="Genomic_DNA"/>
</dbReference>
<protein>
    <submittedName>
        <fullName evidence="1">Uncharacterized protein</fullName>
    </submittedName>
</protein>
<dbReference type="AlphaFoldDB" id="A0AAV7HX55"/>